<feature type="transmembrane region" description="Helical" evidence="1">
    <location>
        <begin position="137"/>
        <end position="160"/>
    </location>
</feature>
<proteinExistence type="predicted"/>
<feature type="transmembrane region" description="Helical" evidence="1">
    <location>
        <begin position="264"/>
        <end position="282"/>
    </location>
</feature>
<feature type="transmembrane region" description="Helical" evidence="1">
    <location>
        <begin position="29"/>
        <end position="46"/>
    </location>
</feature>
<evidence type="ECO:0000313" key="2">
    <source>
        <dbReference type="EMBL" id="MDP1027838.1"/>
    </source>
</evidence>
<sequence>MRFGFWVKAAALAGLVALGDWLFGDDPAGTMLGLFALGWLAAVVVARPDVRRSRLALGAVAAALVYAAMLVDDPGPLAWLMFWAALAMAALLPRVTRFDDAWRWAWRLGLHAASSAVVPLRDLRALARPRRAGRMPAGALAGVLALPLVGGLVFVALFAGANPLIGAALADIRLPSPGRLLFWTVLAALAWPSMRPHAAVLRWAARLPDPEPRLPGTSLPSVLIALALFNALFAVQNLLDIAFLWSGAALPAGMSQTEYVHRGAYPLIVTALLAGAMALAMLRPGSESARHPLARRLVTLWVAQNVVLVASSALRTIDYIATSMLTAWRIAALAWMALVALGLVLIGWRILRDKSARWLVNTNAAAALAVLTAAGAVDLGAVAAWWNVRAADVRGIDLEYLHETGDGALLPLVTLEARVRDPELRARVHGIRMDIQCSLAGRQAQWRAWTPRGARRLAAAPPVACGRA</sequence>
<reference evidence="2 3" key="1">
    <citation type="submission" date="2023-07" db="EMBL/GenBank/DDBJ databases">
        <authorList>
            <person name="Kim M.K."/>
        </authorList>
    </citation>
    <scope>NUCLEOTIDE SEQUENCE [LARGE SCALE GENOMIC DNA]</scope>
    <source>
        <strain evidence="2 3">KR1UV-12</strain>
    </source>
</reference>
<gene>
    <name evidence="2" type="ORF">Q5H91_11480</name>
</gene>
<dbReference type="Pfam" id="PF13687">
    <property type="entry name" value="DUF4153"/>
    <property type="match status" value="1"/>
</dbReference>
<name>A0ABT9EM22_9SPHN</name>
<feature type="transmembrane region" description="Helical" evidence="1">
    <location>
        <begin position="77"/>
        <end position="95"/>
    </location>
</feature>
<evidence type="ECO:0000313" key="3">
    <source>
        <dbReference type="Proteomes" id="UP001230685"/>
    </source>
</evidence>
<feature type="transmembrane region" description="Helical" evidence="1">
    <location>
        <begin position="363"/>
        <end position="386"/>
    </location>
</feature>
<comment type="caution">
    <text evidence="2">The sequence shown here is derived from an EMBL/GenBank/DDBJ whole genome shotgun (WGS) entry which is preliminary data.</text>
</comment>
<keyword evidence="1" id="KW-0812">Transmembrane</keyword>
<feature type="transmembrane region" description="Helical" evidence="1">
    <location>
        <begin position="53"/>
        <end position="71"/>
    </location>
</feature>
<feature type="transmembrane region" description="Helical" evidence="1">
    <location>
        <begin position="326"/>
        <end position="351"/>
    </location>
</feature>
<evidence type="ECO:0000256" key="1">
    <source>
        <dbReference type="SAM" id="Phobius"/>
    </source>
</evidence>
<keyword evidence="3" id="KW-1185">Reference proteome</keyword>
<keyword evidence="1" id="KW-0472">Membrane</keyword>
<dbReference type="InterPro" id="IPR025291">
    <property type="entry name" value="DUF4153"/>
</dbReference>
<protein>
    <submittedName>
        <fullName evidence="2">DUF4173 domain-containing protein</fullName>
    </submittedName>
</protein>
<keyword evidence="1" id="KW-1133">Transmembrane helix</keyword>
<dbReference type="EMBL" id="JAUUDS010000005">
    <property type="protein sequence ID" value="MDP1027838.1"/>
    <property type="molecule type" value="Genomic_DNA"/>
</dbReference>
<accession>A0ABT9EM22</accession>
<dbReference type="RefSeq" id="WP_305173544.1">
    <property type="nucleotide sequence ID" value="NZ_JAUUDS010000005.1"/>
</dbReference>
<feature type="transmembrane region" description="Helical" evidence="1">
    <location>
        <begin position="222"/>
        <end position="244"/>
    </location>
</feature>
<feature type="transmembrane region" description="Helical" evidence="1">
    <location>
        <begin position="294"/>
        <end position="314"/>
    </location>
</feature>
<dbReference type="Proteomes" id="UP001230685">
    <property type="component" value="Unassembled WGS sequence"/>
</dbReference>
<organism evidence="2 3">
    <name type="scientific">Sphingomonas aurea</name>
    <dbReference type="NCBI Taxonomy" id="3063994"/>
    <lineage>
        <taxon>Bacteria</taxon>
        <taxon>Pseudomonadati</taxon>
        <taxon>Pseudomonadota</taxon>
        <taxon>Alphaproteobacteria</taxon>
        <taxon>Sphingomonadales</taxon>
        <taxon>Sphingomonadaceae</taxon>
        <taxon>Sphingomonas</taxon>
    </lineage>
</organism>